<comment type="caution">
    <text evidence="1">The sequence shown here is derived from an EMBL/GenBank/DDBJ whole genome shotgun (WGS) entry which is preliminary data.</text>
</comment>
<dbReference type="InterPro" id="IPR024524">
    <property type="entry name" value="DUF3800"/>
</dbReference>
<dbReference type="Proteomes" id="UP000215215">
    <property type="component" value="Unassembled WGS sequence"/>
</dbReference>
<dbReference type="EMBL" id="NOZQ01000030">
    <property type="protein sequence ID" value="OYD17179.1"/>
    <property type="molecule type" value="Genomic_DNA"/>
</dbReference>
<name>A0A235BYF2_UNCW3</name>
<evidence type="ECO:0000313" key="1">
    <source>
        <dbReference type="EMBL" id="OYD17179.1"/>
    </source>
</evidence>
<organism evidence="1 2">
    <name type="scientific">candidate division WOR-3 bacterium JGI_Cruoil_03_44_89</name>
    <dbReference type="NCBI Taxonomy" id="1973748"/>
    <lineage>
        <taxon>Bacteria</taxon>
        <taxon>Bacteria division WOR-3</taxon>
    </lineage>
</organism>
<accession>A0A235BYF2</accession>
<protein>
    <recommendedName>
        <fullName evidence="3">DUF3800 domain-containing protein</fullName>
    </recommendedName>
</protein>
<proteinExistence type="predicted"/>
<dbReference type="Pfam" id="PF12686">
    <property type="entry name" value="DUF3800"/>
    <property type="match status" value="1"/>
</dbReference>
<sequence>MRKRFRIYIDESGDHTYKQLKHPANRYLGLIGCVFEFEKIEIFKRNLEEFKQKFLTYDPDLPPILHRNDIINRRGCFGRLCDTEVEKKFNNDLLDLLKETNFKIIAVVIDKKNHIEKYKEAAFHPYHFCLAAILERYCGFLNFTGGIGDVLGESRGGKEDKQLKEAYKRVYSKGTLWREPNFFQSALSSKEIKSKPKRSNIAGLQLADILAYPVKQEILLDNKRISDPGDVFGKKICRVIKTKYNKHLYRGYIKGYGKIFI</sequence>
<dbReference type="AlphaFoldDB" id="A0A235BYF2"/>
<evidence type="ECO:0008006" key="3">
    <source>
        <dbReference type="Google" id="ProtNLM"/>
    </source>
</evidence>
<reference evidence="1 2" key="1">
    <citation type="submission" date="2017-07" db="EMBL/GenBank/DDBJ databases">
        <title>Recovery of genomes from metagenomes via a dereplication, aggregation, and scoring strategy.</title>
        <authorList>
            <person name="Sieber C.M."/>
            <person name="Probst A.J."/>
            <person name="Sharrar A."/>
            <person name="Thomas B.C."/>
            <person name="Hess M."/>
            <person name="Tringe S.G."/>
            <person name="Banfield J.F."/>
        </authorList>
    </citation>
    <scope>NUCLEOTIDE SEQUENCE [LARGE SCALE GENOMIC DNA]</scope>
    <source>
        <strain evidence="1">JGI_Cruoil_03_44_89</strain>
    </source>
</reference>
<evidence type="ECO:0000313" key="2">
    <source>
        <dbReference type="Proteomes" id="UP000215215"/>
    </source>
</evidence>
<gene>
    <name evidence="1" type="ORF">CH333_01780</name>
</gene>